<feature type="compositionally biased region" description="Polar residues" evidence="1">
    <location>
        <begin position="716"/>
        <end position="729"/>
    </location>
</feature>
<accession>A0AAV6HHC0</accession>
<feature type="region of interest" description="Disordered" evidence="1">
    <location>
        <begin position="716"/>
        <end position="735"/>
    </location>
</feature>
<feature type="region of interest" description="Disordered" evidence="1">
    <location>
        <begin position="463"/>
        <end position="488"/>
    </location>
</feature>
<dbReference type="Pfam" id="PF02197">
    <property type="entry name" value="RIIa"/>
    <property type="match status" value="1"/>
</dbReference>
<gene>
    <name evidence="3" type="ORF">AALO_G00018660</name>
</gene>
<dbReference type="SUPFAM" id="SSF47391">
    <property type="entry name" value="Dimerization-anchoring domain of cAMP-dependent PK regulatory subunit"/>
    <property type="match status" value="1"/>
</dbReference>
<evidence type="ECO:0000313" key="4">
    <source>
        <dbReference type="Proteomes" id="UP000823561"/>
    </source>
</evidence>
<feature type="region of interest" description="Disordered" evidence="1">
    <location>
        <begin position="318"/>
        <end position="352"/>
    </location>
</feature>
<comment type="caution">
    <text evidence="3">The sequence shown here is derived from an EMBL/GenBank/DDBJ whole genome shotgun (WGS) entry which is preliminary data.</text>
</comment>
<dbReference type="InterPro" id="IPR003117">
    <property type="entry name" value="cAMP_dep_PK_reg_su_I/II_a/b"/>
</dbReference>
<feature type="domain" description="RIIa" evidence="2">
    <location>
        <begin position="12"/>
        <end position="49"/>
    </location>
</feature>
<dbReference type="CDD" id="cd12100">
    <property type="entry name" value="DD_CABYR_SP17"/>
    <property type="match status" value="1"/>
</dbReference>
<dbReference type="SMART" id="SM00394">
    <property type="entry name" value="RIIa"/>
    <property type="match status" value="1"/>
</dbReference>
<evidence type="ECO:0000259" key="2">
    <source>
        <dbReference type="SMART" id="SM00394"/>
    </source>
</evidence>
<evidence type="ECO:0000313" key="3">
    <source>
        <dbReference type="EMBL" id="KAG5286778.1"/>
    </source>
</evidence>
<feature type="region of interest" description="Disordered" evidence="1">
    <location>
        <begin position="176"/>
        <end position="197"/>
    </location>
</feature>
<feature type="compositionally biased region" description="Polar residues" evidence="1">
    <location>
        <begin position="177"/>
        <end position="197"/>
    </location>
</feature>
<reference evidence="3 4" key="1">
    <citation type="submission" date="2020-10" db="EMBL/GenBank/DDBJ databases">
        <title>Chromosome-scale genome assembly of the Allis shad, Alosa alosa.</title>
        <authorList>
            <person name="Margot Z."/>
            <person name="Christophe K."/>
            <person name="Cabau C."/>
            <person name="Louis A."/>
            <person name="Berthelot C."/>
            <person name="Parey E."/>
            <person name="Roest Crollius H."/>
            <person name="Montfort J."/>
            <person name="Robinson-Rechavi M."/>
            <person name="Bucao C."/>
            <person name="Bouchez O."/>
            <person name="Gislard M."/>
            <person name="Lluch J."/>
            <person name="Milhes M."/>
            <person name="Lampietro C."/>
            <person name="Lopez Roques C."/>
            <person name="Donnadieu C."/>
            <person name="Braasch I."/>
            <person name="Desvignes T."/>
            <person name="Postlethwait J."/>
            <person name="Bobe J."/>
            <person name="Guiguen Y."/>
        </authorList>
    </citation>
    <scope>NUCLEOTIDE SEQUENCE [LARGE SCALE GENOMIC DNA]</scope>
    <source>
        <strain evidence="3">M-15738</strain>
        <tissue evidence="3">Blood</tissue>
    </source>
</reference>
<dbReference type="InterPro" id="IPR047579">
    <property type="entry name" value="DD_CABYR_SP17"/>
</dbReference>
<organism evidence="3 4">
    <name type="scientific">Alosa alosa</name>
    <name type="common">allis shad</name>
    <dbReference type="NCBI Taxonomy" id="278164"/>
    <lineage>
        <taxon>Eukaryota</taxon>
        <taxon>Metazoa</taxon>
        <taxon>Chordata</taxon>
        <taxon>Craniata</taxon>
        <taxon>Vertebrata</taxon>
        <taxon>Euteleostomi</taxon>
        <taxon>Actinopterygii</taxon>
        <taxon>Neopterygii</taxon>
        <taxon>Teleostei</taxon>
        <taxon>Clupei</taxon>
        <taxon>Clupeiformes</taxon>
        <taxon>Clupeoidei</taxon>
        <taxon>Clupeidae</taxon>
        <taxon>Alosa</taxon>
    </lineage>
</organism>
<dbReference type="AlphaFoldDB" id="A0AAV6HHC0"/>
<dbReference type="EMBL" id="JADWDJ010000001">
    <property type="protein sequence ID" value="KAG5286778.1"/>
    <property type="molecule type" value="Genomic_DNA"/>
</dbReference>
<dbReference type="Gene3D" id="1.20.890.10">
    <property type="entry name" value="cAMP-dependent protein kinase regulatory subunit, dimerization-anchoring domain"/>
    <property type="match status" value="1"/>
</dbReference>
<sequence>MYTHLRKVLIPNGLKHMLEGFSRAVVRCKPKSIPHFAEEYFKALLTFRAENPNLSFDELLKEFQRSQLALLNRKGTSLQTVHRVDSKEWEAGPLLYEARINQTGPVPIFPAGDLNETARKDAQELTKTQFLPSESVEAEIEESDLDGIISANVITLSPGPITHEMAMDLAVFRRRTTPQSSPGNSCGSSQTGECSNRGSPCGQIRSALFERVPLSEIGVDVDAVLIKTSMLPNVAQIVVQSEEVPEIIVFQADIKVSDSGPDSAFAGMEAVTLNQENTATVSAPLTYCSSPDTGDAMMAKMLESVELVAPRSVVESFGDQATAETKTDSASQRNRGSASQRSSQSNIAAPVISHEEQITAEVKESASQKSSASSIASQHSSRSNIAAPVIFQEEQMSSVSSIAAPSAVDEIQIVEKASASENSLDCAAQKSSLSNIVISAVSLVCDDKTTITDVADAAESVVTKDSAETHEVQRASESKEEENQSPEDTVHVVSVVFDAEVSASDMTDDTSAELPAAEVAMETADGTPGSQTTLQQNLISGLAIPDVLETSAEEPSPCLACEPAMAEGKTSHSGAVEQPGAPRPAENLVSAGAETESPQAAAIQIADLIRPLPADCAVQEDKTPASAQANSAPPLEIRAPYLVYLPLPPMEVMTPGMVPQAVSEGEEIKTSPYMCIPLVTRDLPNSPGFVGATTPQLSRTGSFAGTFVPFTEAQKAQNSTHAPRPTSQGHMGFSKVRRPFSNCPMGVSMAAEPAAHTSPSLLHQAAAGVTNNGQQPNVSCCSCGPLHSRSSEPMVASVCPCVGSASHWRLCHLTPPGAQGRHLLTCPYQPLPSMSQCGLEKIAKIPMYQDCGLYCSCHHELCGHSSCGSLRPHHMAEPACSGHHLGPLAPRQGCSSEHFRSHRVLPSAADRRYSCCMQPACTPLQPRHSSLTTCDHQEVISQGGHCGSVCGLTKATTIPSCTHQNAATETCHDYRINYNL</sequence>
<dbReference type="Proteomes" id="UP000823561">
    <property type="component" value="Chromosome 1"/>
</dbReference>
<name>A0AAV6HHC0_9TELE</name>
<proteinExistence type="predicted"/>
<evidence type="ECO:0000256" key="1">
    <source>
        <dbReference type="SAM" id="MobiDB-lite"/>
    </source>
</evidence>
<protein>
    <recommendedName>
        <fullName evidence="2">RIIa domain-containing protein</fullName>
    </recommendedName>
</protein>
<feature type="compositionally biased region" description="Polar residues" evidence="1">
    <location>
        <begin position="322"/>
        <end position="347"/>
    </location>
</feature>
<feature type="compositionally biased region" description="Basic and acidic residues" evidence="1">
    <location>
        <begin position="465"/>
        <end position="482"/>
    </location>
</feature>
<keyword evidence="4" id="KW-1185">Reference proteome</keyword>